<dbReference type="AlphaFoldDB" id="A0AAD8XT17"/>
<dbReference type="InterPro" id="IPR053139">
    <property type="entry name" value="Surface_bspA-like"/>
</dbReference>
<dbReference type="Proteomes" id="UP001224775">
    <property type="component" value="Unassembled WGS sequence"/>
</dbReference>
<protein>
    <submittedName>
        <fullName evidence="1">Leucine-rich repeat domain-containing protein</fullName>
    </submittedName>
</protein>
<dbReference type="Pfam" id="PF13306">
    <property type="entry name" value="LRR_5"/>
    <property type="match status" value="1"/>
</dbReference>
<dbReference type="PANTHER" id="PTHR45661">
    <property type="entry name" value="SURFACE ANTIGEN"/>
    <property type="match status" value="1"/>
</dbReference>
<dbReference type="EMBL" id="JATAAI010000054">
    <property type="protein sequence ID" value="KAK1733118.1"/>
    <property type="molecule type" value="Genomic_DNA"/>
</dbReference>
<gene>
    <name evidence="1" type="ORF">QTG54_016256</name>
</gene>
<dbReference type="InterPro" id="IPR032675">
    <property type="entry name" value="LRR_dom_sf"/>
</dbReference>
<sequence>MSDNDIFIYTVGGEVPQDVIHVLIDESIKIIPERAFFGRRLLETVECHDNVKQVGRNSFTHCHSLRWIKIPGVIDIDILAFANCEQLEDVEFGDKLETIKEDAFRWCASLRSINLPSIKDIRSHAFMKCTRLADVELSESLDRPIGRYAFAECPALRRIAIPLKDGIIIGNSEFGWCSNVTTVNLVGRVHRTVSCLHLECWRNEMNTEIERINQVLPTTSSYANDKTGEIQQWVRTVLLRMEQYKAEHGDLLIEATTILELALWKSKLKDTRVGERDEQKRLECRVNCGSNIIIPNVLAYLKLPDEH</sequence>
<organism evidence="1 2">
    <name type="scientific">Skeletonema marinoi</name>
    <dbReference type="NCBI Taxonomy" id="267567"/>
    <lineage>
        <taxon>Eukaryota</taxon>
        <taxon>Sar</taxon>
        <taxon>Stramenopiles</taxon>
        <taxon>Ochrophyta</taxon>
        <taxon>Bacillariophyta</taxon>
        <taxon>Coscinodiscophyceae</taxon>
        <taxon>Thalassiosirophycidae</taxon>
        <taxon>Thalassiosirales</taxon>
        <taxon>Skeletonemataceae</taxon>
        <taxon>Skeletonema</taxon>
        <taxon>Skeletonema marinoi-dohrnii complex</taxon>
    </lineage>
</organism>
<comment type="caution">
    <text evidence="1">The sequence shown here is derived from an EMBL/GenBank/DDBJ whole genome shotgun (WGS) entry which is preliminary data.</text>
</comment>
<accession>A0AAD8XT17</accession>
<keyword evidence="2" id="KW-1185">Reference proteome</keyword>
<reference evidence="1" key="1">
    <citation type="submission" date="2023-06" db="EMBL/GenBank/DDBJ databases">
        <title>Survivors Of The Sea: Transcriptome response of Skeletonema marinoi to long-term dormancy.</title>
        <authorList>
            <person name="Pinder M.I.M."/>
            <person name="Kourtchenko O."/>
            <person name="Robertson E.K."/>
            <person name="Larsson T."/>
            <person name="Maumus F."/>
            <person name="Osuna-Cruz C.M."/>
            <person name="Vancaester E."/>
            <person name="Stenow R."/>
            <person name="Vandepoele K."/>
            <person name="Ploug H."/>
            <person name="Bruchert V."/>
            <person name="Godhe A."/>
            <person name="Topel M."/>
        </authorList>
    </citation>
    <scope>NUCLEOTIDE SEQUENCE</scope>
    <source>
        <strain evidence="1">R05AC</strain>
    </source>
</reference>
<name>A0AAD8XT17_9STRA</name>
<evidence type="ECO:0000313" key="1">
    <source>
        <dbReference type="EMBL" id="KAK1733118.1"/>
    </source>
</evidence>
<evidence type="ECO:0000313" key="2">
    <source>
        <dbReference type="Proteomes" id="UP001224775"/>
    </source>
</evidence>
<proteinExistence type="predicted"/>
<dbReference type="PANTHER" id="PTHR45661:SF3">
    <property type="entry name" value="IG-LIKE DOMAIN-CONTAINING PROTEIN"/>
    <property type="match status" value="1"/>
</dbReference>
<dbReference type="InterPro" id="IPR026906">
    <property type="entry name" value="LRR_5"/>
</dbReference>
<dbReference type="Gene3D" id="3.80.10.10">
    <property type="entry name" value="Ribonuclease Inhibitor"/>
    <property type="match status" value="1"/>
</dbReference>
<dbReference type="SUPFAM" id="SSF52058">
    <property type="entry name" value="L domain-like"/>
    <property type="match status" value="1"/>
</dbReference>